<dbReference type="EMBL" id="CP042203">
    <property type="protein sequence ID" value="QDS78027.1"/>
    <property type="molecule type" value="Genomic_DNA"/>
</dbReference>
<dbReference type="SUPFAM" id="SSF51045">
    <property type="entry name" value="WW domain"/>
    <property type="match status" value="1"/>
</dbReference>
<gene>
    <name evidence="3" type="ORF">FKW77_002952</name>
</gene>
<feature type="domain" description="WW" evidence="2">
    <location>
        <begin position="37"/>
        <end position="73"/>
    </location>
</feature>
<keyword evidence="4" id="KW-1185">Reference proteome</keyword>
<feature type="compositionally biased region" description="Polar residues" evidence="1">
    <location>
        <begin position="57"/>
        <end position="69"/>
    </location>
</feature>
<dbReference type="Gene3D" id="2.20.70.10">
    <property type="match status" value="1"/>
</dbReference>
<accession>A0A517LQW5</accession>
<organism evidence="3 4">
    <name type="scientific">Venturia effusa</name>
    <dbReference type="NCBI Taxonomy" id="50376"/>
    <lineage>
        <taxon>Eukaryota</taxon>
        <taxon>Fungi</taxon>
        <taxon>Dikarya</taxon>
        <taxon>Ascomycota</taxon>
        <taxon>Pezizomycotina</taxon>
        <taxon>Dothideomycetes</taxon>
        <taxon>Pleosporomycetidae</taxon>
        <taxon>Venturiales</taxon>
        <taxon>Venturiaceae</taxon>
        <taxon>Venturia</taxon>
    </lineage>
</organism>
<feature type="region of interest" description="Disordered" evidence="1">
    <location>
        <begin position="54"/>
        <end position="73"/>
    </location>
</feature>
<dbReference type="OrthoDB" id="2367685at2759"/>
<dbReference type="PROSITE" id="PS50020">
    <property type="entry name" value="WW_DOMAIN_2"/>
    <property type="match status" value="1"/>
</dbReference>
<dbReference type="InterPro" id="IPR036020">
    <property type="entry name" value="WW_dom_sf"/>
</dbReference>
<feature type="compositionally biased region" description="Polar residues" evidence="1">
    <location>
        <begin position="124"/>
        <end position="137"/>
    </location>
</feature>
<feature type="compositionally biased region" description="Basic residues" evidence="1">
    <location>
        <begin position="140"/>
        <end position="149"/>
    </location>
</feature>
<protein>
    <recommendedName>
        <fullName evidence="2">WW domain-containing protein</fullName>
    </recommendedName>
</protein>
<sequence length="288" mass="31983">MNTTEPSDAPPSYEDVANQTRNGIPPQSRRSMEDEHRPLPPGWVRQFDADTHHQFFVDTNANPPRSTWSHPHDDEQYLNSLSADERHHIVRLNRSVSLKDIEAESSDDEDHGHGHSAAAKRVPASSSANPGATNDQNPKGIHKFGRKMKDRLTNSTHQERERDRAERAKEEQEMYKAHLAFRQAMCRALETGQPQFVGKDRDGRDVYIEPPRGLMSSNGMMIPQGGRVPAGARGYNPYSQGPYGDPNARFLRPQQPYARGPGYGYGGGYGFPLMGGLLGGALLGGLLF</sequence>
<feature type="region of interest" description="Disordered" evidence="1">
    <location>
        <begin position="1"/>
        <end position="46"/>
    </location>
</feature>
<dbReference type="Proteomes" id="UP000316270">
    <property type="component" value="Chromosome 19"/>
</dbReference>
<dbReference type="STRING" id="50376.A0A517LQW5"/>
<proteinExistence type="predicted"/>
<evidence type="ECO:0000313" key="4">
    <source>
        <dbReference type="Proteomes" id="UP000316270"/>
    </source>
</evidence>
<evidence type="ECO:0000256" key="1">
    <source>
        <dbReference type="SAM" id="MobiDB-lite"/>
    </source>
</evidence>
<feature type="compositionally biased region" description="Basic and acidic residues" evidence="1">
    <location>
        <begin position="157"/>
        <end position="171"/>
    </location>
</feature>
<dbReference type="SMART" id="SM00456">
    <property type="entry name" value="WW"/>
    <property type="match status" value="1"/>
</dbReference>
<feature type="region of interest" description="Disordered" evidence="1">
    <location>
        <begin position="102"/>
        <end position="171"/>
    </location>
</feature>
<reference evidence="3 4" key="1">
    <citation type="submission" date="2019-07" db="EMBL/GenBank/DDBJ databases">
        <title>Finished genome of Venturia effusa.</title>
        <authorList>
            <person name="Young C.A."/>
            <person name="Cox M.P."/>
            <person name="Ganley A.R.D."/>
            <person name="David W.J."/>
        </authorList>
    </citation>
    <scope>NUCLEOTIDE SEQUENCE [LARGE SCALE GENOMIC DNA]</scope>
    <source>
        <strain evidence="4">albino</strain>
    </source>
</reference>
<evidence type="ECO:0000313" key="3">
    <source>
        <dbReference type="EMBL" id="QDS78027.1"/>
    </source>
</evidence>
<evidence type="ECO:0000259" key="2">
    <source>
        <dbReference type="PROSITE" id="PS50020"/>
    </source>
</evidence>
<name>A0A517LQW5_9PEZI</name>
<dbReference type="AlphaFoldDB" id="A0A517LQW5"/>
<dbReference type="InterPro" id="IPR001202">
    <property type="entry name" value="WW_dom"/>
</dbReference>